<evidence type="ECO:0000256" key="2">
    <source>
        <dbReference type="RuleBase" id="RU003750"/>
    </source>
</evidence>
<feature type="transmembrane region" description="Helical" evidence="3">
    <location>
        <begin position="162"/>
        <end position="184"/>
    </location>
</feature>
<feature type="transmembrane region" description="Helical" evidence="3">
    <location>
        <begin position="80"/>
        <end position="97"/>
    </location>
</feature>
<feature type="transmembrane region" description="Helical" evidence="3">
    <location>
        <begin position="196"/>
        <end position="214"/>
    </location>
</feature>
<dbReference type="Pfam" id="PF01066">
    <property type="entry name" value="CDP-OH_P_transf"/>
    <property type="match status" value="1"/>
</dbReference>
<dbReference type="RefSeq" id="WP_157735778.1">
    <property type="nucleotide sequence ID" value="NZ_CP018632.1"/>
</dbReference>
<sequence length="266" mass="29165">MRPEASLHKQAAWHFLIASLVFALSGIATLFQLNSLLVHLPSISIGLTWTILWSLILALNWRGLGWHPYSIFGKANAVTLYRAAGTVLIAGLVPVASELQMQWPWLITGLVVLLLSLDGVDGYLARRSGLASEFGARFDMETDALLILVVSVFVWYSGETGIWIISLGLMRYLFVLASLWSKALRGNLYPSFRRKLVCVIQLVVLCAILSPLLAPPLSDMAGLLALLCLAASFIRDVLWLYRHRSSDGRSAAHNAPGIVASNEITP</sequence>
<dbReference type="Gene3D" id="1.20.120.1760">
    <property type="match status" value="1"/>
</dbReference>
<keyword evidence="3" id="KW-0812">Transmembrane</keyword>
<dbReference type="AlphaFoldDB" id="A0A2Z2NIN2"/>
<feature type="transmembrane region" description="Helical" evidence="3">
    <location>
        <begin position="37"/>
        <end position="59"/>
    </location>
</feature>
<evidence type="ECO:0000256" key="3">
    <source>
        <dbReference type="SAM" id="Phobius"/>
    </source>
</evidence>
<keyword evidence="3" id="KW-1133">Transmembrane helix</keyword>
<dbReference type="InterPro" id="IPR000462">
    <property type="entry name" value="CDP-OH_P_trans"/>
</dbReference>
<evidence type="ECO:0000256" key="1">
    <source>
        <dbReference type="ARBA" id="ARBA00022679"/>
    </source>
</evidence>
<dbReference type="GO" id="GO:0008654">
    <property type="term" value="P:phospholipid biosynthetic process"/>
    <property type="evidence" value="ECO:0007669"/>
    <property type="project" value="InterPro"/>
</dbReference>
<feature type="transmembrane region" description="Helical" evidence="3">
    <location>
        <begin position="103"/>
        <end position="124"/>
    </location>
</feature>
<evidence type="ECO:0000313" key="5">
    <source>
        <dbReference type="Proteomes" id="UP000250079"/>
    </source>
</evidence>
<dbReference type="KEGG" id="gai:IMCC3135_05420"/>
<keyword evidence="1 2" id="KW-0808">Transferase</keyword>
<keyword evidence="5" id="KW-1185">Reference proteome</keyword>
<evidence type="ECO:0000313" key="4">
    <source>
        <dbReference type="EMBL" id="ASJ71196.1"/>
    </source>
</evidence>
<feature type="transmembrane region" description="Helical" evidence="3">
    <location>
        <begin position="220"/>
        <end position="241"/>
    </location>
</feature>
<dbReference type="OrthoDB" id="9782011at2"/>
<keyword evidence="3" id="KW-0472">Membrane</keyword>
<accession>A0A2Z2NIN2</accession>
<comment type="similarity">
    <text evidence="2">Belongs to the CDP-alcohol phosphatidyltransferase class-I family.</text>
</comment>
<name>A0A2Z2NIN2_9GAMM</name>
<dbReference type="InterPro" id="IPR048254">
    <property type="entry name" value="CDP_ALCOHOL_P_TRANSF_CS"/>
</dbReference>
<reference evidence="4 5" key="1">
    <citation type="submission" date="2016-12" db="EMBL/GenBank/DDBJ databases">
        <authorList>
            <person name="Song W.-J."/>
            <person name="Kurnit D.M."/>
        </authorList>
    </citation>
    <scope>NUCLEOTIDE SEQUENCE [LARGE SCALE GENOMIC DNA]</scope>
    <source>
        <strain evidence="4 5">IMCC3135</strain>
    </source>
</reference>
<proteinExistence type="inferred from homology"/>
<gene>
    <name evidence="4" type="ORF">IMCC3135_05420</name>
</gene>
<dbReference type="Proteomes" id="UP000250079">
    <property type="component" value="Chromosome"/>
</dbReference>
<dbReference type="GO" id="GO:0016780">
    <property type="term" value="F:phosphotransferase activity, for other substituted phosphate groups"/>
    <property type="evidence" value="ECO:0007669"/>
    <property type="project" value="InterPro"/>
</dbReference>
<dbReference type="PROSITE" id="PS00379">
    <property type="entry name" value="CDP_ALCOHOL_P_TRANSF"/>
    <property type="match status" value="1"/>
</dbReference>
<organism evidence="4 5">
    <name type="scientific">Granulosicoccus antarcticus IMCC3135</name>
    <dbReference type="NCBI Taxonomy" id="1192854"/>
    <lineage>
        <taxon>Bacteria</taxon>
        <taxon>Pseudomonadati</taxon>
        <taxon>Pseudomonadota</taxon>
        <taxon>Gammaproteobacteria</taxon>
        <taxon>Chromatiales</taxon>
        <taxon>Granulosicoccaceae</taxon>
        <taxon>Granulosicoccus</taxon>
    </lineage>
</organism>
<dbReference type="EMBL" id="CP018632">
    <property type="protein sequence ID" value="ASJ71196.1"/>
    <property type="molecule type" value="Genomic_DNA"/>
</dbReference>
<evidence type="ECO:0008006" key="6">
    <source>
        <dbReference type="Google" id="ProtNLM"/>
    </source>
</evidence>
<feature type="transmembrane region" description="Helical" evidence="3">
    <location>
        <begin position="136"/>
        <end position="156"/>
    </location>
</feature>
<dbReference type="InterPro" id="IPR043130">
    <property type="entry name" value="CDP-OH_PTrfase_TM_dom"/>
</dbReference>
<protein>
    <recommendedName>
        <fullName evidence="6">CDP-alcohol phosphatidyltransferase</fullName>
    </recommendedName>
</protein>
<feature type="transmembrane region" description="Helical" evidence="3">
    <location>
        <begin position="12"/>
        <end position="31"/>
    </location>
</feature>
<dbReference type="GO" id="GO:0016020">
    <property type="term" value="C:membrane"/>
    <property type="evidence" value="ECO:0007669"/>
    <property type="project" value="InterPro"/>
</dbReference>